<reference evidence="3 4" key="1">
    <citation type="submission" date="2018-10" db="EMBL/GenBank/DDBJ databases">
        <title>Genome assembly for a Yunnan-Guizhou Plateau 3E fish, Anabarilius grahami (Regan), and its evolutionary and genetic applications.</title>
        <authorList>
            <person name="Jiang W."/>
        </authorList>
    </citation>
    <scope>NUCLEOTIDE SEQUENCE [LARGE SCALE GENOMIC DNA]</scope>
    <source>
        <strain evidence="3">AG-KIZ</strain>
        <tissue evidence="3">Muscle</tissue>
    </source>
</reference>
<dbReference type="AlphaFoldDB" id="A0A3N0YJF4"/>
<keyword evidence="4" id="KW-1185">Reference proteome</keyword>
<keyword evidence="1" id="KW-0862">Zinc</keyword>
<gene>
    <name evidence="3" type="ORF">DPX16_23326</name>
</gene>
<comment type="caution">
    <text evidence="3">The sequence shown here is derived from an EMBL/GenBank/DDBJ whole genome shotgun (WGS) entry which is preliminary data.</text>
</comment>
<dbReference type="InterPro" id="IPR032549">
    <property type="entry name" value="DUF4939"/>
</dbReference>
<evidence type="ECO:0000313" key="4">
    <source>
        <dbReference type="Proteomes" id="UP000281406"/>
    </source>
</evidence>
<name>A0A3N0YJF4_ANAGA</name>
<dbReference type="GO" id="GO:0008270">
    <property type="term" value="F:zinc ion binding"/>
    <property type="evidence" value="ECO:0007669"/>
    <property type="project" value="UniProtKB-KW"/>
</dbReference>
<dbReference type="PANTHER" id="PTHR15503">
    <property type="entry name" value="LDOC1 RELATED"/>
    <property type="match status" value="1"/>
</dbReference>
<dbReference type="Gene3D" id="4.10.60.10">
    <property type="entry name" value="Zinc finger, CCHC-type"/>
    <property type="match status" value="1"/>
</dbReference>
<evidence type="ECO:0000313" key="3">
    <source>
        <dbReference type="EMBL" id="ROL46021.1"/>
    </source>
</evidence>
<dbReference type="EMBL" id="RJVU01042481">
    <property type="protein sequence ID" value="ROL46021.1"/>
    <property type="molecule type" value="Genomic_DNA"/>
</dbReference>
<proteinExistence type="predicted"/>
<feature type="domain" description="CCHC-type" evidence="2">
    <location>
        <begin position="221"/>
        <end position="235"/>
    </location>
</feature>
<keyword evidence="1" id="KW-0863">Zinc-finger</keyword>
<dbReference type="Pfam" id="PF16297">
    <property type="entry name" value="DUF4939"/>
    <property type="match status" value="1"/>
</dbReference>
<dbReference type="InterPro" id="IPR032567">
    <property type="entry name" value="RTL1-rel"/>
</dbReference>
<sequence length="369" mass="40715">MSSPDPFQDLVTALRRTLTSASTPAPPASTSAFHAAASSPSVIASPMAKPAPFSGSAEDCNGFILQCSLVLEMQPHVYPDNRAKVAFIIQQLDGKALRWAEPLWTQKSPVVQSLSSFISHFKEVFGKPARDSSIGLDPRVRLHLAAYEDTIGLEKFIQLSIRFATRMQLCIEEHQDQQLFPSFLRQPESVRSPEPADNEMHIDRSRLSSAERQRRLTQSLCLYCGRPGHFRAECPTRPARAMVSVILPSLNHENPLTIVANLTASAVCLPIKAFIDSGSAGNLISRALCCQLNLKSTVTPKIYQIHSVTGRPLRQLQGSSTIHDSKKKQVSVSQSSTITNFIWLHSPALALVMLLRGLMRTELHVAKCW</sequence>
<dbReference type="SMART" id="SM00343">
    <property type="entry name" value="ZnF_C2HC"/>
    <property type="match status" value="1"/>
</dbReference>
<dbReference type="PANTHER" id="PTHR15503:SF22">
    <property type="entry name" value="TRANSPOSON TY3-I GAG POLYPROTEIN"/>
    <property type="match status" value="1"/>
</dbReference>
<accession>A0A3N0YJF4</accession>
<dbReference type="GO" id="GO:0003676">
    <property type="term" value="F:nucleic acid binding"/>
    <property type="evidence" value="ECO:0007669"/>
    <property type="project" value="InterPro"/>
</dbReference>
<dbReference type="OrthoDB" id="5989194at2759"/>
<dbReference type="SUPFAM" id="SSF57756">
    <property type="entry name" value="Retrovirus zinc finger-like domains"/>
    <property type="match status" value="1"/>
</dbReference>
<evidence type="ECO:0000256" key="1">
    <source>
        <dbReference type="PROSITE-ProRule" id="PRU00047"/>
    </source>
</evidence>
<dbReference type="InterPro" id="IPR001878">
    <property type="entry name" value="Znf_CCHC"/>
</dbReference>
<keyword evidence="1" id="KW-0479">Metal-binding</keyword>
<dbReference type="InterPro" id="IPR036875">
    <property type="entry name" value="Znf_CCHC_sf"/>
</dbReference>
<organism evidence="3 4">
    <name type="scientific">Anabarilius grahami</name>
    <name type="common">Kanglang fish</name>
    <name type="synonym">Barilius grahami</name>
    <dbReference type="NCBI Taxonomy" id="495550"/>
    <lineage>
        <taxon>Eukaryota</taxon>
        <taxon>Metazoa</taxon>
        <taxon>Chordata</taxon>
        <taxon>Craniata</taxon>
        <taxon>Vertebrata</taxon>
        <taxon>Euteleostomi</taxon>
        <taxon>Actinopterygii</taxon>
        <taxon>Neopterygii</taxon>
        <taxon>Teleostei</taxon>
        <taxon>Ostariophysi</taxon>
        <taxon>Cypriniformes</taxon>
        <taxon>Xenocyprididae</taxon>
        <taxon>Xenocypridinae</taxon>
        <taxon>Xenocypridinae incertae sedis</taxon>
        <taxon>Anabarilius</taxon>
    </lineage>
</organism>
<dbReference type="Proteomes" id="UP000281406">
    <property type="component" value="Unassembled WGS sequence"/>
</dbReference>
<dbReference type="CDD" id="cd00303">
    <property type="entry name" value="retropepsin_like"/>
    <property type="match status" value="1"/>
</dbReference>
<protein>
    <submittedName>
        <fullName evidence="3">Retrotransposon Gag-like protein 3</fullName>
    </submittedName>
</protein>
<dbReference type="PROSITE" id="PS50158">
    <property type="entry name" value="ZF_CCHC"/>
    <property type="match status" value="1"/>
</dbReference>
<evidence type="ECO:0000259" key="2">
    <source>
        <dbReference type="PROSITE" id="PS50158"/>
    </source>
</evidence>